<accession>A0A2S7MWL7</accession>
<keyword evidence="6" id="KW-1185">Reference proteome</keyword>
<dbReference type="PANTHER" id="PTHR43479:SF7">
    <property type="entry name" value="TETR-FAMILY TRANSCRIPTIONAL REGULATOR"/>
    <property type="match status" value="1"/>
</dbReference>
<feature type="DNA-binding region" description="H-T-H motif" evidence="3">
    <location>
        <begin position="31"/>
        <end position="50"/>
    </location>
</feature>
<protein>
    <submittedName>
        <fullName evidence="5">TetR/AcrR family transcriptional regulator</fullName>
    </submittedName>
</protein>
<dbReference type="Proteomes" id="UP000239663">
    <property type="component" value="Unassembled WGS sequence"/>
</dbReference>
<keyword evidence="1" id="KW-0678">Repressor</keyword>
<dbReference type="InterPro" id="IPR039532">
    <property type="entry name" value="TetR_C_Firmicutes"/>
</dbReference>
<evidence type="ECO:0000256" key="3">
    <source>
        <dbReference type="PROSITE-ProRule" id="PRU00335"/>
    </source>
</evidence>
<reference evidence="5 6" key="1">
    <citation type="submission" date="2017-12" db="EMBL/GenBank/DDBJ databases">
        <title>Taxonomic description and draft genome of Pradoshia cofamensis Gen. nov., sp. nov., a thermotolerant bacillale isolated from anterior gut of earthworm Eisenia fetida.</title>
        <authorList>
            <person name="Saha T."/>
            <person name="Chakraborty R."/>
        </authorList>
    </citation>
    <scope>NUCLEOTIDE SEQUENCE [LARGE SCALE GENOMIC DNA]</scope>
    <source>
        <strain evidence="5 6">EAG3</strain>
    </source>
</reference>
<evidence type="ECO:0000256" key="1">
    <source>
        <dbReference type="ARBA" id="ARBA00022491"/>
    </source>
</evidence>
<dbReference type="Gene3D" id="1.10.357.10">
    <property type="entry name" value="Tetracycline Repressor, domain 2"/>
    <property type="match status" value="1"/>
</dbReference>
<comment type="caution">
    <text evidence="5">The sequence shown here is derived from an EMBL/GenBank/DDBJ whole genome shotgun (WGS) entry which is preliminary data.</text>
</comment>
<dbReference type="SUPFAM" id="SSF46689">
    <property type="entry name" value="Homeodomain-like"/>
    <property type="match status" value="1"/>
</dbReference>
<evidence type="ECO:0000313" key="6">
    <source>
        <dbReference type="Proteomes" id="UP000239663"/>
    </source>
</evidence>
<dbReference type="InterPro" id="IPR009057">
    <property type="entry name" value="Homeodomain-like_sf"/>
</dbReference>
<gene>
    <name evidence="5" type="ORF">CYL18_15235</name>
</gene>
<dbReference type="AlphaFoldDB" id="A0A2S7MWL7"/>
<dbReference type="Pfam" id="PF00440">
    <property type="entry name" value="TetR_N"/>
    <property type="match status" value="1"/>
</dbReference>
<keyword evidence="2 3" id="KW-0238">DNA-binding</keyword>
<dbReference type="RefSeq" id="WP_104850389.1">
    <property type="nucleotide sequence ID" value="NZ_PKOZ01000012.1"/>
</dbReference>
<evidence type="ECO:0000313" key="5">
    <source>
        <dbReference type="EMBL" id="PQD94221.1"/>
    </source>
</evidence>
<evidence type="ECO:0000259" key="4">
    <source>
        <dbReference type="PROSITE" id="PS50977"/>
    </source>
</evidence>
<dbReference type="PANTHER" id="PTHR43479">
    <property type="entry name" value="ACREF/ENVCD OPERON REPRESSOR-RELATED"/>
    <property type="match status" value="1"/>
</dbReference>
<name>A0A2S7MWL7_9BACI</name>
<sequence>MTMDRRVSKSRHALKQALITLMNKKTFKNITISEIVELADLNRGTFYKHYQDKEDLLNDLIHDVLSDLTESYRAPYQNQSVFYLDHLTASAIKIFDHVTKYSNFYTIVINDDALPGFLNKIGELLKELAISDHMKDVNIQDIDRNLIASYQSYAILGLIVEWVKGGFIYTSSYMATQLLNILTMEIPNKFTLKQNEFN</sequence>
<dbReference type="GO" id="GO:0003677">
    <property type="term" value="F:DNA binding"/>
    <property type="evidence" value="ECO:0007669"/>
    <property type="project" value="UniProtKB-UniRule"/>
</dbReference>
<dbReference type="InterPro" id="IPR050624">
    <property type="entry name" value="HTH-type_Tx_Regulator"/>
</dbReference>
<proteinExistence type="predicted"/>
<feature type="domain" description="HTH tetR-type" evidence="4">
    <location>
        <begin position="8"/>
        <end position="68"/>
    </location>
</feature>
<dbReference type="Pfam" id="PF14278">
    <property type="entry name" value="TetR_C_8"/>
    <property type="match status" value="1"/>
</dbReference>
<dbReference type="PROSITE" id="PS50977">
    <property type="entry name" value="HTH_TETR_2"/>
    <property type="match status" value="1"/>
</dbReference>
<organism evidence="5 6">
    <name type="scientific">Pradoshia eiseniae</name>
    <dbReference type="NCBI Taxonomy" id="2064768"/>
    <lineage>
        <taxon>Bacteria</taxon>
        <taxon>Bacillati</taxon>
        <taxon>Bacillota</taxon>
        <taxon>Bacilli</taxon>
        <taxon>Bacillales</taxon>
        <taxon>Bacillaceae</taxon>
        <taxon>Pradoshia</taxon>
    </lineage>
</organism>
<dbReference type="OrthoDB" id="9810250at2"/>
<dbReference type="EMBL" id="PKOZ01000012">
    <property type="protein sequence ID" value="PQD94221.1"/>
    <property type="molecule type" value="Genomic_DNA"/>
</dbReference>
<evidence type="ECO:0000256" key="2">
    <source>
        <dbReference type="ARBA" id="ARBA00023125"/>
    </source>
</evidence>
<dbReference type="InterPro" id="IPR001647">
    <property type="entry name" value="HTH_TetR"/>
</dbReference>